<evidence type="ECO:0000313" key="3">
    <source>
        <dbReference type="Proteomes" id="UP000186218"/>
    </source>
</evidence>
<keyword evidence="1" id="KW-0472">Membrane</keyword>
<proteinExistence type="predicted"/>
<dbReference type="Proteomes" id="UP000186218">
    <property type="component" value="Unassembled WGS sequence"/>
</dbReference>
<evidence type="ECO:0000313" key="2">
    <source>
        <dbReference type="EMBL" id="SIS01107.1"/>
    </source>
</evidence>
<feature type="transmembrane region" description="Helical" evidence="1">
    <location>
        <begin position="35"/>
        <end position="53"/>
    </location>
</feature>
<accession>A0A1N7FLF9</accession>
<keyword evidence="1" id="KW-0812">Transmembrane</keyword>
<reference evidence="2 3" key="1">
    <citation type="submission" date="2017-01" db="EMBL/GenBank/DDBJ databases">
        <authorList>
            <person name="Mah S.A."/>
            <person name="Swanson W.J."/>
            <person name="Moy G.W."/>
            <person name="Vacquier V.D."/>
        </authorList>
    </citation>
    <scope>NUCLEOTIDE SEQUENCE [LARGE SCALE GENOMIC DNA]</scope>
    <source>
        <strain evidence="2 3">CPCC 203464</strain>
    </source>
</reference>
<dbReference type="AlphaFoldDB" id="A0A1N7FLF9"/>
<protein>
    <submittedName>
        <fullName evidence="2">Uncharacterized protein</fullName>
    </submittedName>
</protein>
<evidence type="ECO:0000256" key="1">
    <source>
        <dbReference type="SAM" id="Phobius"/>
    </source>
</evidence>
<organism evidence="2 3">
    <name type="scientific">Williamsia sterculiae</name>
    <dbReference type="NCBI Taxonomy" id="1344003"/>
    <lineage>
        <taxon>Bacteria</taxon>
        <taxon>Bacillati</taxon>
        <taxon>Actinomycetota</taxon>
        <taxon>Actinomycetes</taxon>
        <taxon>Mycobacteriales</taxon>
        <taxon>Nocardiaceae</taxon>
        <taxon>Williamsia</taxon>
    </lineage>
</organism>
<keyword evidence="3" id="KW-1185">Reference proteome</keyword>
<sequence>MDTYRFGPGVAIGYIATVVAAIALFFGLWTGTGWLTVLAIVLFVVVGAWWLVIRRRLFPHEGRQRNTP</sequence>
<keyword evidence="1" id="KW-1133">Transmembrane helix</keyword>
<name>A0A1N7FLF9_9NOCA</name>
<feature type="transmembrane region" description="Helical" evidence="1">
    <location>
        <begin position="12"/>
        <end position="29"/>
    </location>
</feature>
<gene>
    <name evidence="2" type="ORF">SAMN05445060_2169</name>
</gene>
<dbReference type="RefSeq" id="WP_076479336.1">
    <property type="nucleotide sequence ID" value="NZ_FTNT01000005.1"/>
</dbReference>
<dbReference type="EMBL" id="FTNT01000005">
    <property type="protein sequence ID" value="SIS01107.1"/>
    <property type="molecule type" value="Genomic_DNA"/>
</dbReference>